<dbReference type="Proteomes" id="UP000050761">
    <property type="component" value="Unassembled WGS sequence"/>
</dbReference>
<feature type="transmembrane region" description="Helical" evidence="1">
    <location>
        <begin position="155"/>
        <end position="178"/>
    </location>
</feature>
<keyword evidence="1" id="KW-0812">Transmembrane</keyword>
<keyword evidence="1" id="KW-1133">Transmembrane helix</keyword>
<evidence type="ECO:0000313" key="3">
    <source>
        <dbReference type="EMBL" id="VDO33844.1"/>
    </source>
</evidence>
<dbReference type="EMBL" id="UZAH01008181">
    <property type="protein sequence ID" value="VDO33844.1"/>
    <property type="molecule type" value="Genomic_DNA"/>
</dbReference>
<evidence type="ECO:0000259" key="2">
    <source>
        <dbReference type="Pfam" id="PF07540"/>
    </source>
</evidence>
<dbReference type="GO" id="GO:0006270">
    <property type="term" value="P:DNA replication initiation"/>
    <property type="evidence" value="ECO:0007669"/>
    <property type="project" value="TreeGrafter"/>
</dbReference>
<reference evidence="3 4" key="1">
    <citation type="submission" date="2018-11" db="EMBL/GenBank/DDBJ databases">
        <authorList>
            <consortium name="Pathogen Informatics"/>
        </authorList>
    </citation>
    <scope>NUCLEOTIDE SEQUENCE [LARGE SCALE GENOMIC DNA]</scope>
</reference>
<dbReference type="Pfam" id="PF07540">
    <property type="entry name" value="NOC3p"/>
    <property type="match status" value="1"/>
</dbReference>
<accession>A0A183FB02</accession>
<gene>
    <name evidence="3" type="ORF">HPBE_LOCUS3345</name>
</gene>
<dbReference type="InterPro" id="IPR016903">
    <property type="entry name" value="Nucleolar_cplx-assoc_3"/>
</dbReference>
<dbReference type="AlphaFoldDB" id="A0A183FB02"/>
<organism evidence="4 5">
    <name type="scientific">Heligmosomoides polygyrus</name>
    <name type="common">Parasitic roundworm</name>
    <dbReference type="NCBI Taxonomy" id="6339"/>
    <lineage>
        <taxon>Eukaryota</taxon>
        <taxon>Metazoa</taxon>
        <taxon>Ecdysozoa</taxon>
        <taxon>Nematoda</taxon>
        <taxon>Chromadorea</taxon>
        <taxon>Rhabditida</taxon>
        <taxon>Rhabditina</taxon>
        <taxon>Rhabditomorpha</taxon>
        <taxon>Strongyloidea</taxon>
        <taxon>Heligmosomidae</taxon>
        <taxon>Heligmosomoides</taxon>
    </lineage>
</organism>
<proteinExistence type="predicted"/>
<dbReference type="OrthoDB" id="10263597at2759"/>
<keyword evidence="4" id="KW-1185">Reference proteome</keyword>
<keyword evidence="1" id="KW-0472">Membrane</keyword>
<evidence type="ECO:0000256" key="1">
    <source>
        <dbReference type="SAM" id="Phobius"/>
    </source>
</evidence>
<protein>
    <submittedName>
        <fullName evidence="5">NOC3p domain-containing protein</fullName>
    </submittedName>
</protein>
<evidence type="ECO:0000313" key="5">
    <source>
        <dbReference type="WBParaSite" id="HPBE_0000334401-mRNA-1"/>
    </source>
</evidence>
<sequence>MIQVLIDIIPGYSIRELTAEEKSQKVKKETKRLQTFEESLLRYYLKFLQFCEKMTGKFDKSRALKENAFSYKMGMLCLKAMSRLVLSAPHFNYATNILSTLIRLSLCSCSAVVAEVCETLHRVFREDLHLRMSLFGARSIASLVTKRKGHVPPQLIATFLSLNIKVPPLFIAIFAFYVEKGLGQFIVIQLPYVGLYTHFHLIWTFIIFKLDSSFKLDTFRNRVDVLQNKSGASEG</sequence>
<dbReference type="GO" id="GO:0005730">
    <property type="term" value="C:nucleolus"/>
    <property type="evidence" value="ECO:0007669"/>
    <property type="project" value="TreeGrafter"/>
</dbReference>
<feature type="domain" description="Nucleolar complex-associated protein 3 N-terminal" evidence="2">
    <location>
        <begin position="2"/>
        <end position="47"/>
    </location>
</feature>
<evidence type="ECO:0000313" key="4">
    <source>
        <dbReference type="Proteomes" id="UP000050761"/>
    </source>
</evidence>
<dbReference type="WBParaSite" id="HPBE_0000334401-mRNA-1">
    <property type="protein sequence ID" value="HPBE_0000334401-mRNA-1"/>
    <property type="gene ID" value="HPBE_0000334401"/>
</dbReference>
<dbReference type="InterPro" id="IPR011501">
    <property type="entry name" value="Noc3_N"/>
</dbReference>
<dbReference type="GO" id="GO:0003682">
    <property type="term" value="F:chromatin binding"/>
    <property type="evidence" value="ECO:0007669"/>
    <property type="project" value="TreeGrafter"/>
</dbReference>
<dbReference type="PANTHER" id="PTHR14428">
    <property type="entry name" value="NUCLEOLAR COMPLEX PROTEIN 3"/>
    <property type="match status" value="1"/>
</dbReference>
<feature type="transmembrane region" description="Helical" evidence="1">
    <location>
        <begin position="190"/>
        <end position="210"/>
    </location>
</feature>
<dbReference type="PANTHER" id="PTHR14428:SF5">
    <property type="entry name" value="NUCLEOLAR COMPLEX PROTEIN 3 HOMOLOG"/>
    <property type="match status" value="1"/>
</dbReference>
<reference evidence="5" key="2">
    <citation type="submission" date="2019-09" db="UniProtKB">
        <authorList>
            <consortium name="WormBaseParasite"/>
        </authorList>
    </citation>
    <scope>IDENTIFICATION</scope>
</reference>
<accession>A0A3P7VH61</accession>
<name>A0A183FB02_HELPZ</name>